<evidence type="ECO:0000256" key="1">
    <source>
        <dbReference type="SAM" id="MobiDB-lite"/>
    </source>
</evidence>
<dbReference type="Proteomes" id="UP000177697">
    <property type="component" value="Unassembled WGS sequence"/>
</dbReference>
<feature type="compositionally biased region" description="Basic and acidic residues" evidence="1">
    <location>
        <begin position="97"/>
        <end position="110"/>
    </location>
</feature>
<feature type="region of interest" description="Disordered" evidence="1">
    <location>
        <begin position="97"/>
        <end position="116"/>
    </location>
</feature>
<sequence>MGMESSGVAPKQEVDLQADLQALKDMLEKRGIDPEKTLEAINDFKEAQRGLSDAMAHYNEQAARLAEANGYPMTEEQEAKFPAMNMRVDNDLRTYLRLKGSSEPENKNEDLPVELL</sequence>
<protein>
    <submittedName>
        <fullName evidence="2">Uncharacterized protein</fullName>
    </submittedName>
</protein>
<reference evidence="2 3" key="1">
    <citation type="journal article" date="2016" name="Nat. Commun.">
        <title>Thousands of microbial genomes shed light on interconnected biogeochemical processes in an aquifer system.</title>
        <authorList>
            <person name="Anantharaman K."/>
            <person name="Brown C.T."/>
            <person name="Hug L.A."/>
            <person name="Sharon I."/>
            <person name="Castelle C.J."/>
            <person name="Probst A.J."/>
            <person name="Thomas B.C."/>
            <person name="Singh A."/>
            <person name="Wilkins M.J."/>
            <person name="Karaoz U."/>
            <person name="Brodie E.L."/>
            <person name="Williams K.H."/>
            <person name="Hubbard S.S."/>
            <person name="Banfield J.F."/>
        </authorList>
    </citation>
    <scope>NUCLEOTIDE SEQUENCE [LARGE SCALE GENOMIC DNA]</scope>
</reference>
<accession>A0A1G2V478</accession>
<comment type="caution">
    <text evidence="2">The sequence shown here is derived from an EMBL/GenBank/DDBJ whole genome shotgun (WGS) entry which is preliminary data.</text>
</comment>
<dbReference type="AlphaFoldDB" id="A0A1G2V478"/>
<organism evidence="2 3">
    <name type="scientific">Candidatus Zambryskibacteria bacterium RIFOXYC1_FULL_39_10</name>
    <dbReference type="NCBI Taxonomy" id="1802779"/>
    <lineage>
        <taxon>Bacteria</taxon>
        <taxon>Candidatus Zambryskiibacteriota</taxon>
    </lineage>
</organism>
<name>A0A1G2V478_9BACT</name>
<evidence type="ECO:0000313" key="2">
    <source>
        <dbReference type="EMBL" id="OHB16424.1"/>
    </source>
</evidence>
<dbReference type="EMBL" id="MHWW01000002">
    <property type="protein sequence ID" value="OHB16424.1"/>
    <property type="molecule type" value="Genomic_DNA"/>
</dbReference>
<proteinExistence type="predicted"/>
<gene>
    <name evidence="2" type="ORF">A2431_01870</name>
</gene>
<evidence type="ECO:0000313" key="3">
    <source>
        <dbReference type="Proteomes" id="UP000177697"/>
    </source>
</evidence>